<protein>
    <submittedName>
        <fullName evidence="2">Surface protein</fullName>
    </submittedName>
</protein>
<feature type="signal peptide" evidence="1">
    <location>
        <begin position="1"/>
        <end position="17"/>
    </location>
</feature>
<gene>
    <name evidence="2" type="ORF">SAMN05660197_0221</name>
</gene>
<dbReference type="AlphaFoldDB" id="A0A1W1WQH5"/>
<evidence type="ECO:0000313" key="3">
    <source>
        <dbReference type="Proteomes" id="UP000192602"/>
    </source>
</evidence>
<dbReference type="InterPro" id="IPR005046">
    <property type="entry name" value="DUF285"/>
</dbReference>
<dbReference type="EMBL" id="FWWZ01000001">
    <property type="protein sequence ID" value="SMC08469.1"/>
    <property type="molecule type" value="Genomic_DNA"/>
</dbReference>
<proteinExistence type="predicted"/>
<reference evidence="3" key="1">
    <citation type="submission" date="2017-04" db="EMBL/GenBank/DDBJ databases">
        <authorList>
            <person name="Varghese N."/>
            <person name="Submissions S."/>
        </authorList>
    </citation>
    <scope>NUCLEOTIDE SEQUENCE [LARGE SCALE GENOMIC DNA]</scope>
    <source>
        <strain evidence="3">DSM 16512</strain>
    </source>
</reference>
<dbReference type="InterPro" id="IPR011889">
    <property type="entry name" value="Liste_lipo_26"/>
</dbReference>
<evidence type="ECO:0000256" key="1">
    <source>
        <dbReference type="SAM" id="SignalP"/>
    </source>
</evidence>
<organism evidence="2 3">
    <name type="scientific">Nitratiruptor tergarcus DSM 16512</name>
    <dbReference type="NCBI Taxonomy" id="1069081"/>
    <lineage>
        <taxon>Bacteria</taxon>
        <taxon>Pseudomonadati</taxon>
        <taxon>Campylobacterota</taxon>
        <taxon>Epsilonproteobacteria</taxon>
        <taxon>Nautiliales</taxon>
        <taxon>Nitratiruptoraceae</taxon>
        <taxon>Nitratiruptor</taxon>
    </lineage>
</organism>
<dbReference type="Proteomes" id="UP000192602">
    <property type="component" value="Unassembled WGS sequence"/>
</dbReference>
<evidence type="ECO:0000313" key="2">
    <source>
        <dbReference type="EMBL" id="SMC08469.1"/>
    </source>
</evidence>
<dbReference type="STRING" id="1069081.SAMN05660197_0221"/>
<dbReference type="Pfam" id="PF03382">
    <property type="entry name" value="DUF285"/>
    <property type="match status" value="1"/>
</dbReference>
<accession>A0A1W1WQH5</accession>
<feature type="chain" id="PRO_5012664313" evidence="1">
    <location>
        <begin position="18"/>
        <end position="392"/>
    </location>
</feature>
<keyword evidence="3" id="KW-1185">Reference proteome</keyword>
<name>A0A1W1WQH5_9BACT</name>
<dbReference type="NCBIfam" id="TIGR02167">
    <property type="entry name" value="Liste_lipo_26"/>
    <property type="match status" value="6"/>
</dbReference>
<keyword evidence="1" id="KW-0732">Signal</keyword>
<dbReference type="RefSeq" id="WP_143779611.1">
    <property type="nucleotide sequence ID" value="NZ_FWWZ01000001.1"/>
</dbReference>
<sequence>MKRLALSSLLLASTLFGAPSENIINQVGKKANYPIDGYFVHYGSGAYDWIYNPRGTNGLYKLEGLDQNGYFRWTNLSASFKASVSDHTLHLSSTQPQTILEITSPNQEVNVNLATIKTIKCNSLSPGDTFKINGVTYKVVDNTMLYNMNPNHDDYEHICTSKVTDMSDLFRDAVDFNQPIGNWDTSNVTNMSDMFWYAVKFNQPIGNWDTSNVRDTHMMFYYAVNFNQPIDDWNTSKVTDMGGMFYYATNFNQPIGNWNTSNVTKMSNMFQYALKFNQPIGDWDTSKVTNMFMMFENAASFNQPIGNWNTSNVTNMGDMFYFAVSFNQPIGDWDTSNVTNMNYMFYYAQSFNQNIHNWCVSKIPQKPAGFDTGAAFEGRDDLQPVWGTCPSQ</sequence>
<dbReference type="OrthoDB" id="5354002at2"/>